<accession>A0ABQ4XCU1</accession>
<organism evidence="1 2">
    <name type="scientific">Tanacetum coccineum</name>
    <dbReference type="NCBI Taxonomy" id="301880"/>
    <lineage>
        <taxon>Eukaryota</taxon>
        <taxon>Viridiplantae</taxon>
        <taxon>Streptophyta</taxon>
        <taxon>Embryophyta</taxon>
        <taxon>Tracheophyta</taxon>
        <taxon>Spermatophyta</taxon>
        <taxon>Magnoliopsida</taxon>
        <taxon>eudicotyledons</taxon>
        <taxon>Gunneridae</taxon>
        <taxon>Pentapetalae</taxon>
        <taxon>asterids</taxon>
        <taxon>campanulids</taxon>
        <taxon>Asterales</taxon>
        <taxon>Asteraceae</taxon>
        <taxon>Asteroideae</taxon>
        <taxon>Anthemideae</taxon>
        <taxon>Anthemidinae</taxon>
        <taxon>Tanacetum</taxon>
    </lineage>
</organism>
<reference evidence="1" key="1">
    <citation type="journal article" date="2022" name="Int. J. Mol. Sci.">
        <title>Draft Genome of Tanacetum Coccineum: Genomic Comparison of Closely Related Tanacetum-Family Plants.</title>
        <authorList>
            <person name="Yamashiro T."/>
            <person name="Shiraishi A."/>
            <person name="Nakayama K."/>
            <person name="Satake H."/>
        </authorList>
    </citation>
    <scope>NUCLEOTIDE SEQUENCE</scope>
</reference>
<proteinExistence type="predicted"/>
<gene>
    <name evidence="1" type="ORF">Tco_0657464</name>
</gene>
<sequence length="129" mass="14038">MGILSKGSITTGGGPSGGRTVRLLTRLRMSEVEEVVNETSGFISSKSGGGIGRKNLYEHWKDDYDDNPYDYPTWGYGLRYKYDEKSLGDKFVTGSGEKRRGIGGEDIMAVANDVPVAGCKTKTTINLHP</sequence>
<reference evidence="1" key="2">
    <citation type="submission" date="2022-01" db="EMBL/GenBank/DDBJ databases">
        <authorList>
            <person name="Yamashiro T."/>
            <person name="Shiraishi A."/>
            <person name="Satake H."/>
            <person name="Nakayama K."/>
        </authorList>
    </citation>
    <scope>NUCLEOTIDE SEQUENCE</scope>
</reference>
<keyword evidence="2" id="KW-1185">Reference proteome</keyword>
<name>A0ABQ4XCU1_9ASTR</name>
<evidence type="ECO:0000313" key="1">
    <source>
        <dbReference type="EMBL" id="GJS62680.1"/>
    </source>
</evidence>
<comment type="caution">
    <text evidence="1">The sequence shown here is derived from an EMBL/GenBank/DDBJ whole genome shotgun (WGS) entry which is preliminary data.</text>
</comment>
<dbReference type="Proteomes" id="UP001151760">
    <property type="component" value="Unassembled WGS sequence"/>
</dbReference>
<dbReference type="EMBL" id="BQNB010009376">
    <property type="protein sequence ID" value="GJS62680.1"/>
    <property type="molecule type" value="Genomic_DNA"/>
</dbReference>
<evidence type="ECO:0000313" key="2">
    <source>
        <dbReference type="Proteomes" id="UP001151760"/>
    </source>
</evidence>
<protein>
    <submittedName>
        <fullName evidence="1">Alpha-1,4 glucan phosphorylase L isozyme, chloroplastic/amyloplastic isoform X2</fullName>
    </submittedName>
</protein>